<name>A0A4P8IYZ7_9BURK</name>
<dbReference type="AlphaFoldDB" id="A0A4P8IYZ7"/>
<reference evidence="1 2" key="1">
    <citation type="submission" date="2019-05" db="EMBL/GenBank/DDBJ databases">
        <title>Burkholderia sp. DHOD12, isolated from subtropical forest soil.</title>
        <authorList>
            <person name="Gao Z.-H."/>
            <person name="Qiu L.-H."/>
        </authorList>
    </citation>
    <scope>NUCLEOTIDE SEQUENCE [LARGE SCALE GENOMIC DNA]</scope>
    <source>
        <strain evidence="1 2">DHOD12</strain>
    </source>
</reference>
<accession>A0A4P8IYZ7</accession>
<dbReference type="EMBL" id="CP040078">
    <property type="protein sequence ID" value="QCP53235.1"/>
    <property type="molecule type" value="Genomic_DNA"/>
</dbReference>
<dbReference type="KEGG" id="tvl:FAZ95_29665"/>
<protein>
    <submittedName>
        <fullName evidence="1">Uncharacterized protein</fullName>
    </submittedName>
</protein>
<evidence type="ECO:0000313" key="2">
    <source>
        <dbReference type="Proteomes" id="UP000298656"/>
    </source>
</evidence>
<sequence>MLLSWAGGGGLAPYCNEVLLVIPASLDVDQAQHDKRYEVYSAECDGFSDHSASPKIVWRSNELLDVSFSINSTALFPKNVALKKVDASGSVKLEFSAKE</sequence>
<dbReference type="RefSeq" id="WP_137336005.1">
    <property type="nucleotide sequence ID" value="NZ_CP040078.1"/>
</dbReference>
<organism evidence="1 2">
    <name type="scientific">Trinickia violacea</name>
    <dbReference type="NCBI Taxonomy" id="2571746"/>
    <lineage>
        <taxon>Bacteria</taxon>
        <taxon>Pseudomonadati</taxon>
        <taxon>Pseudomonadota</taxon>
        <taxon>Betaproteobacteria</taxon>
        <taxon>Burkholderiales</taxon>
        <taxon>Burkholderiaceae</taxon>
        <taxon>Trinickia</taxon>
    </lineage>
</organism>
<evidence type="ECO:0000313" key="1">
    <source>
        <dbReference type="EMBL" id="QCP53235.1"/>
    </source>
</evidence>
<keyword evidence="2" id="KW-1185">Reference proteome</keyword>
<proteinExistence type="predicted"/>
<gene>
    <name evidence="1" type="ORF">FAZ95_29665</name>
</gene>
<dbReference type="OrthoDB" id="7006900at2"/>
<dbReference type="Proteomes" id="UP000298656">
    <property type="component" value="Chromosome 2"/>
</dbReference>